<organism evidence="1 2">
    <name type="scientific">Mycobacterium kansasii</name>
    <dbReference type="NCBI Taxonomy" id="1768"/>
    <lineage>
        <taxon>Bacteria</taxon>
        <taxon>Bacillati</taxon>
        <taxon>Actinomycetota</taxon>
        <taxon>Actinomycetes</taxon>
        <taxon>Mycobacteriales</taxon>
        <taxon>Mycobacteriaceae</taxon>
        <taxon>Mycobacterium</taxon>
    </lineage>
</organism>
<dbReference type="EMBL" id="AP023343">
    <property type="protein sequence ID" value="BCI84859.1"/>
    <property type="molecule type" value="Genomic_DNA"/>
</dbReference>
<sequence>MAPSCYARAVVVTFVRDGRVRVTAGLVEHWLESGRLELPLPASGRTAERWQRLAQLAEEDIAAARIAEAHVDAGAILNELGGKPPQAGQLWGVWVAESADAVLRASRIAGDEYVLNGIKVWCSGAGFCTHALVTAVLDDDKRGLFAVTVTDPIVKPLPSTWWNPGMAGSDTRSVQFSNVHAIAVGEPDAYPNRPGFWHAAIGVAACWLGGARRVADPLYRCAGSQSADAYALAHLGAVDAALAAGEAVLASAAERIDGDPFDRSGTAQLLARRARAIVEHAVDEAITRTGRALGPGPLCEDGRHAQRVADLTIYIRQSHAERDLAELGRLAGQHHCGPRRRAKAPEPRPCR</sequence>
<reference evidence="1 2" key="1">
    <citation type="submission" date="2020-07" db="EMBL/GenBank/DDBJ databases">
        <title>Mycobacterium kansasii (former subtype) with zoonotic potential isolated from diseased indoor pet cat, Japan.</title>
        <authorList>
            <person name="Fukano H."/>
            <person name="Terazono T."/>
            <person name="Hoshino Y."/>
        </authorList>
    </citation>
    <scope>NUCLEOTIDE SEQUENCE [LARGE SCALE GENOMIC DNA]</scope>
    <source>
        <strain evidence="1 2">Kuro-I</strain>
    </source>
</reference>
<evidence type="ECO:0000313" key="2">
    <source>
        <dbReference type="Proteomes" id="UP000516380"/>
    </source>
</evidence>
<dbReference type="InterPro" id="IPR009100">
    <property type="entry name" value="AcylCoA_DH/oxidase_NM_dom_sf"/>
</dbReference>
<dbReference type="Gene3D" id="2.40.110.10">
    <property type="entry name" value="Butyryl-CoA Dehydrogenase, subunit A, domain 2"/>
    <property type="match status" value="1"/>
</dbReference>
<evidence type="ECO:0000313" key="1">
    <source>
        <dbReference type="EMBL" id="BCI84859.1"/>
    </source>
</evidence>
<protein>
    <submittedName>
        <fullName evidence="1">Acyl-CoA dehydrogenase</fullName>
    </submittedName>
</protein>
<proteinExistence type="predicted"/>
<name>A0A7G1I5Q1_MYCKA</name>
<dbReference type="GO" id="GO:0016627">
    <property type="term" value="F:oxidoreductase activity, acting on the CH-CH group of donors"/>
    <property type="evidence" value="ECO:0007669"/>
    <property type="project" value="InterPro"/>
</dbReference>
<accession>A0A7G1I5Q1</accession>
<dbReference type="AlphaFoldDB" id="A0A7G1I5Q1"/>
<dbReference type="InterPro" id="IPR046373">
    <property type="entry name" value="Acyl-CoA_Oxase/DH_mid-dom_sf"/>
</dbReference>
<dbReference type="SUPFAM" id="SSF56645">
    <property type="entry name" value="Acyl-CoA dehydrogenase NM domain-like"/>
    <property type="match status" value="1"/>
</dbReference>
<gene>
    <name evidence="1" type="ORF">NIIDMKKI_00650</name>
</gene>
<keyword evidence="2" id="KW-1185">Reference proteome</keyword>
<dbReference type="Proteomes" id="UP000516380">
    <property type="component" value="Chromosome"/>
</dbReference>